<dbReference type="Pfam" id="PF00128">
    <property type="entry name" value="Alpha-amylase"/>
    <property type="match status" value="1"/>
</dbReference>
<dbReference type="InterPro" id="IPR013783">
    <property type="entry name" value="Ig-like_fold"/>
</dbReference>
<name>A0A7H4N8X4_9ENTR</name>
<keyword evidence="8" id="KW-0328">Glycosyltransferase</keyword>
<feature type="domain" description="CBM20" evidence="7">
    <location>
        <begin position="308"/>
        <end position="409"/>
    </location>
</feature>
<dbReference type="InterPro" id="IPR013784">
    <property type="entry name" value="Carb-bd-like_fold"/>
</dbReference>
<dbReference type="CDD" id="cd05810">
    <property type="entry name" value="CBM20_alpha_MTH"/>
    <property type="match status" value="1"/>
</dbReference>
<feature type="region of interest" description="Disordered" evidence="6">
    <location>
        <begin position="384"/>
        <end position="409"/>
    </location>
</feature>
<keyword evidence="5" id="KW-0106">Calcium</keyword>
<dbReference type="GO" id="GO:0005975">
    <property type="term" value="P:carbohydrate metabolic process"/>
    <property type="evidence" value="ECO:0007669"/>
    <property type="project" value="InterPro"/>
</dbReference>
<dbReference type="InterPro" id="IPR013780">
    <property type="entry name" value="Glyco_hydro_b"/>
</dbReference>
<comment type="cofactor">
    <cofactor evidence="1">
        <name>Ca(2+)</name>
        <dbReference type="ChEBI" id="CHEBI:29108"/>
    </cofactor>
</comment>
<evidence type="ECO:0000259" key="7">
    <source>
        <dbReference type="PROSITE" id="PS51166"/>
    </source>
</evidence>
<dbReference type="PANTHER" id="PTHR10357:SF215">
    <property type="entry name" value="ALPHA-AMYLASE 1"/>
    <property type="match status" value="1"/>
</dbReference>
<organism evidence="8 9">
    <name type="scientific">Klebsiella michiganensis</name>
    <dbReference type="NCBI Taxonomy" id="1134687"/>
    <lineage>
        <taxon>Bacteria</taxon>
        <taxon>Pseudomonadati</taxon>
        <taxon>Pseudomonadota</taxon>
        <taxon>Gammaproteobacteria</taxon>
        <taxon>Enterobacterales</taxon>
        <taxon>Enterobacteriaceae</taxon>
        <taxon>Klebsiella/Raoultella group</taxon>
        <taxon>Klebsiella</taxon>
    </lineage>
</organism>
<dbReference type="SMART" id="SM00632">
    <property type="entry name" value="Aamy_C"/>
    <property type="match status" value="1"/>
</dbReference>
<protein>
    <submittedName>
        <fullName evidence="8">Maltodextrin glucosidase</fullName>
        <ecNumber evidence="8">2.4.1.19</ecNumber>
    </submittedName>
</protein>
<sequence length="409" mass="44943">MDAIRIDAIKHMDKSFIQKWTSDIYDYSKSIGREGFFFFGEWFGASANTTTGVDGNAIDYANTSGSALLDFGFRDTLERVLVGRSGNTMKTLNSYLIKRQTVFTSDDWQVVFMDNHDMARIGTALRSNATTFGPGNNETGGSQSEAFAQKRIDLGLVATMTVRGIPAIYYGTEHYAANFTSNSFGQVGSDPYNREKMPGFDTESEAFSIIKTLGDLRKSSPAIQNGTYTELWVNDDILVFERHSGNDIVIVALNRGEANTINVKNIAVPNGVYPSLIGNNSVSVANKQATLTLMQNEAVVIRSQSDDAENPTVQSINFTCNNGYTISGQSVYIIGNIPQLGGWDLTKAVKISPTQYPQWSASLELPSDLNVEWKCVKRNETNPTANVEWQSGANNQFNSNDTQTTNGSF</sequence>
<dbReference type="Gene3D" id="2.60.40.1180">
    <property type="entry name" value="Golgi alpha-mannosidase II"/>
    <property type="match status" value="1"/>
</dbReference>
<evidence type="ECO:0000256" key="6">
    <source>
        <dbReference type="SAM" id="MobiDB-lite"/>
    </source>
</evidence>
<evidence type="ECO:0000256" key="5">
    <source>
        <dbReference type="ARBA" id="ARBA00022837"/>
    </source>
</evidence>
<dbReference type="PANTHER" id="PTHR10357">
    <property type="entry name" value="ALPHA-AMYLASE FAMILY MEMBER"/>
    <property type="match status" value="1"/>
</dbReference>
<evidence type="ECO:0000256" key="2">
    <source>
        <dbReference type="ARBA" id="ARBA00008061"/>
    </source>
</evidence>
<gene>
    <name evidence="8" type="ORF">NCTC11685_03535</name>
</gene>
<dbReference type="SUPFAM" id="SSF51445">
    <property type="entry name" value="(Trans)glycosidases"/>
    <property type="match status" value="1"/>
</dbReference>
<evidence type="ECO:0000256" key="3">
    <source>
        <dbReference type="ARBA" id="ARBA00022723"/>
    </source>
</evidence>
<dbReference type="InterPro" id="IPR006048">
    <property type="entry name" value="A-amylase/branching_C"/>
</dbReference>
<dbReference type="Pfam" id="PF00686">
    <property type="entry name" value="CBM_20"/>
    <property type="match status" value="1"/>
</dbReference>
<dbReference type="Gene3D" id="2.60.40.10">
    <property type="entry name" value="Immunoglobulins"/>
    <property type="match status" value="1"/>
</dbReference>
<dbReference type="GO" id="GO:0046872">
    <property type="term" value="F:metal ion binding"/>
    <property type="evidence" value="ECO:0007669"/>
    <property type="project" value="UniProtKB-KW"/>
</dbReference>
<evidence type="ECO:0000313" key="9">
    <source>
        <dbReference type="Proteomes" id="UP000254863"/>
    </source>
</evidence>
<proteinExistence type="inferred from homology"/>
<evidence type="ECO:0000256" key="4">
    <source>
        <dbReference type="ARBA" id="ARBA00022729"/>
    </source>
</evidence>
<dbReference type="SMART" id="SM01065">
    <property type="entry name" value="CBM_2"/>
    <property type="match status" value="1"/>
</dbReference>
<dbReference type="EMBL" id="UGMS01000001">
    <property type="protein sequence ID" value="STV83544.1"/>
    <property type="molecule type" value="Genomic_DNA"/>
</dbReference>
<dbReference type="InterPro" id="IPR002044">
    <property type="entry name" value="CBM20"/>
</dbReference>
<reference evidence="8 9" key="1">
    <citation type="submission" date="2018-06" db="EMBL/GenBank/DDBJ databases">
        <authorList>
            <consortium name="Pathogen Informatics"/>
            <person name="Doyle S."/>
        </authorList>
    </citation>
    <scope>NUCLEOTIDE SEQUENCE [LARGE SCALE GENOMIC DNA]</scope>
    <source>
        <strain evidence="8 9">NCTC11685</strain>
    </source>
</reference>
<keyword evidence="4" id="KW-0732">Signal</keyword>
<dbReference type="Gene3D" id="3.20.20.80">
    <property type="entry name" value="Glycosidases"/>
    <property type="match status" value="1"/>
</dbReference>
<dbReference type="Pfam" id="PF02806">
    <property type="entry name" value="Alpha-amylase_C"/>
    <property type="match status" value="1"/>
</dbReference>
<dbReference type="AlphaFoldDB" id="A0A7H4N8X4"/>
<evidence type="ECO:0000313" key="8">
    <source>
        <dbReference type="EMBL" id="STV83544.1"/>
    </source>
</evidence>
<dbReference type="PROSITE" id="PS51166">
    <property type="entry name" value="CBM20"/>
    <property type="match status" value="1"/>
</dbReference>
<dbReference type="InterPro" id="IPR031319">
    <property type="entry name" value="A-amylase_C"/>
</dbReference>
<dbReference type="Proteomes" id="UP000254863">
    <property type="component" value="Unassembled WGS sequence"/>
</dbReference>
<keyword evidence="8" id="KW-0808">Transferase</keyword>
<dbReference type="SUPFAM" id="SSF49452">
    <property type="entry name" value="Starch-binding domain-like"/>
    <property type="match status" value="1"/>
</dbReference>
<accession>A0A7H4N8X4</accession>
<dbReference type="GO" id="GO:2001070">
    <property type="term" value="F:starch binding"/>
    <property type="evidence" value="ECO:0007669"/>
    <property type="project" value="InterPro"/>
</dbReference>
<comment type="similarity">
    <text evidence="2">Belongs to the glycosyl hydrolase 13 family.</text>
</comment>
<dbReference type="InterPro" id="IPR006047">
    <property type="entry name" value="GH13_cat_dom"/>
</dbReference>
<dbReference type="EC" id="2.4.1.19" evidence="8"/>
<keyword evidence="3" id="KW-0479">Metal-binding</keyword>
<evidence type="ECO:0000256" key="1">
    <source>
        <dbReference type="ARBA" id="ARBA00001913"/>
    </source>
</evidence>
<comment type="caution">
    <text evidence="8">The sequence shown here is derived from an EMBL/GenBank/DDBJ whole genome shotgun (WGS) entry which is preliminary data.</text>
</comment>
<dbReference type="GO" id="GO:0043895">
    <property type="term" value="F:cyclomaltodextrin glucanotransferase activity"/>
    <property type="evidence" value="ECO:0007669"/>
    <property type="project" value="UniProtKB-EC"/>
</dbReference>
<dbReference type="InterPro" id="IPR017853">
    <property type="entry name" value="GH"/>
</dbReference>